<evidence type="ECO:0000313" key="5">
    <source>
        <dbReference type="Proteomes" id="UP000264313"/>
    </source>
</evidence>
<evidence type="ECO:0000256" key="1">
    <source>
        <dbReference type="ARBA" id="ARBA00022741"/>
    </source>
</evidence>
<proteinExistence type="predicted"/>
<evidence type="ECO:0000256" key="2">
    <source>
        <dbReference type="ARBA" id="ARBA00022840"/>
    </source>
</evidence>
<dbReference type="InterPro" id="IPR000873">
    <property type="entry name" value="AMP-dep_synth/lig_dom"/>
</dbReference>
<name>A0A351R8F5_9PROT</name>
<dbReference type="EMBL" id="DNAA01000031">
    <property type="protein sequence ID" value="HBA08326.1"/>
    <property type="molecule type" value="Genomic_DNA"/>
</dbReference>
<gene>
    <name evidence="4" type="ORF">DCW48_01180</name>
</gene>
<dbReference type="Proteomes" id="UP000264313">
    <property type="component" value="Unassembled WGS sequence"/>
</dbReference>
<dbReference type="InterPro" id="IPR042099">
    <property type="entry name" value="ANL_N_sf"/>
</dbReference>
<dbReference type="Pfam" id="PF00501">
    <property type="entry name" value="AMP-binding"/>
    <property type="match status" value="1"/>
</dbReference>
<accession>A0A351R8F5</accession>
<dbReference type="GO" id="GO:0016020">
    <property type="term" value="C:membrane"/>
    <property type="evidence" value="ECO:0007669"/>
    <property type="project" value="TreeGrafter"/>
</dbReference>
<dbReference type="GO" id="GO:0005524">
    <property type="term" value="F:ATP binding"/>
    <property type="evidence" value="ECO:0007669"/>
    <property type="project" value="UniProtKB-KW"/>
</dbReference>
<keyword evidence="2" id="KW-0067">ATP-binding</keyword>
<dbReference type="Gene3D" id="3.40.50.12780">
    <property type="entry name" value="N-terminal domain of ligase-like"/>
    <property type="match status" value="1"/>
</dbReference>
<evidence type="ECO:0000313" key="4">
    <source>
        <dbReference type="EMBL" id="HBA08326.1"/>
    </source>
</evidence>
<dbReference type="GO" id="GO:0004467">
    <property type="term" value="F:long-chain fatty acid-CoA ligase activity"/>
    <property type="evidence" value="ECO:0007669"/>
    <property type="project" value="TreeGrafter"/>
</dbReference>
<dbReference type="PANTHER" id="PTHR43272:SF33">
    <property type="entry name" value="AMP-BINDING DOMAIN-CONTAINING PROTEIN-RELATED"/>
    <property type="match status" value="1"/>
</dbReference>
<protein>
    <submittedName>
        <fullName evidence="4">Long-chain fatty acid--CoA ligase</fullName>
    </submittedName>
</protein>
<dbReference type="SUPFAM" id="SSF56801">
    <property type="entry name" value="Acetyl-CoA synthetase-like"/>
    <property type="match status" value="1"/>
</dbReference>
<dbReference type="PANTHER" id="PTHR43272">
    <property type="entry name" value="LONG-CHAIN-FATTY-ACID--COA LIGASE"/>
    <property type="match status" value="1"/>
</dbReference>
<dbReference type="CDD" id="cd05907">
    <property type="entry name" value="VL_LC_FACS_like"/>
    <property type="match status" value="1"/>
</dbReference>
<sequence>MSHDVVDYISPETVFTLDELFHERVRRSPNGIAYLYYDEQAGRWCELTWLAMLQEVINWQQALMREKLAVGDRVAIMLKNCPTWVVFDQAALGLGLVTVPLYVSDRPENVAYVLQDSGAKLLLVNSTDDWHPIDQLNVDFTSLQRVVTYKSLLNDDNDQRIIGLDKWLLSSSSNQFKHLVSSADVLATIVYTSGTTGKPKGVMLTHGNIMQNAWGSLGVFTVYPHDVFLSFLPLSHALERMAGYCLPIMSGASVAFARSVQQLQEDLANVRPTIIVTVPRIFERIQFALRGKLENGPAYARCLFEWAVKVGYSRFEYEQGRRRWHWPHLFWPLLKTLVASKLQARLGGRLRLAVAGGAALSADSARTFIGLGVPIVQGYGLTETSPVISVNHAESNLPSSVGHTLQGVQVRLGEFDGLEVRGPNVMQGYWNNQAANEAIFTDDGWLKTGDVAKIDETGRITITGRIKEIIVLSNGEKVPPADIEAAIL</sequence>
<dbReference type="InterPro" id="IPR020845">
    <property type="entry name" value="AMP-binding_CS"/>
</dbReference>
<dbReference type="PROSITE" id="PS00455">
    <property type="entry name" value="AMP_BINDING"/>
    <property type="match status" value="1"/>
</dbReference>
<feature type="non-terminal residue" evidence="4">
    <location>
        <position position="488"/>
    </location>
</feature>
<keyword evidence="4" id="KW-0436">Ligase</keyword>
<organism evidence="4 5">
    <name type="scientific">Methylotenera mobilis</name>
    <dbReference type="NCBI Taxonomy" id="359408"/>
    <lineage>
        <taxon>Bacteria</taxon>
        <taxon>Pseudomonadati</taxon>
        <taxon>Pseudomonadota</taxon>
        <taxon>Betaproteobacteria</taxon>
        <taxon>Nitrosomonadales</taxon>
        <taxon>Methylophilaceae</taxon>
        <taxon>Methylotenera</taxon>
    </lineage>
</organism>
<feature type="domain" description="AMP-dependent synthetase/ligase" evidence="3">
    <location>
        <begin position="21"/>
        <end position="430"/>
    </location>
</feature>
<dbReference type="AlphaFoldDB" id="A0A351R8F5"/>
<reference evidence="4 5" key="1">
    <citation type="journal article" date="2018" name="Nat. Biotechnol.">
        <title>A standardized bacterial taxonomy based on genome phylogeny substantially revises the tree of life.</title>
        <authorList>
            <person name="Parks D.H."/>
            <person name="Chuvochina M."/>
            <person name="Waite D.W."/>
            <person name="Rinke C."/>
            <person name="Skarshewski A."/>
            <person name="Chaumeil P.A."/>
            <person name="Hugenholtz P."/>
        </authorList>
    </citation>
    <scope>NUCLEOTIDE SEQUENCE [LARGE SCALE GENOMIC DNA]</scope>
    <source>
        <strain evidence="4">UBA9958</strain>
    </source>
</reference>
<evidence type="ECO:0000259" key="3">
    <source>
        <dbReference type="Pfam" id="PF00501"/>
    </source>
</evidence>
<comment type="caution">
    <text evidence="4">The sequence shown here is derived from an EMBL/GenBank/DDBJ whole genome shotgun (WGS) entry which is preliminary data.</text>
</comment>
<keyword evidence="1" id="KW-0547">Nucleotide-binding</keyword>
<dbReference type="STRING" id="1132855.GCA_000384255_00656"/>